<gene>
    <name evidence="1" type="ORF">AWRI1631_80060</name>
</gene>
<sequence length="46" mass="5537">MKKKIFQLELDHSNKEEMMEVKKTKESSLVKLPRHLINELLHDHPN</sequence>
<dbReference type="EMBL" id="ABSV01001034">
    <property type="protein sequence ID" value="EDZ71855.1"/>
    <property type="molecule type" value="Genomic_DNA"/>
</dbReference>
<reference evidence="1 2" key="1">
    <citation type="journal article" date="2008" name="FEMS Yeast Res.">
        <title>Comparative genome analysis of a Saccharomyces cerevisiae wine strain.</title>
        <authorList>
            <person name="Borneman A.R."/>
            <person name="Forgan A.H."/>
            <person name="Pretorius I.S."/>
            <person name="Chambers P.J."/>
        </authorList>
    </citation>
    <scope>NUCLEOTIDE SEQUENCE [LARGE SCALE GENOMIC DNA]</scope>
    <source>
        <strain evidence="1 2">AWRI1631</strain>
    </source>
</reference>
<organism evidence="1 2">
    <name type="scientific">Saccharomyces cerevisiae (strain AWRI1631)</name>
    <name type="common">Baker's yeast</name>
    <dbReference type="NCBI Taxonomy" id="545124"/>
    <lineage>
        <taxon>Eukaryota</taxon>
        <taxon>Fungi</taxon>
        <taxon>Dikarya</taxon>
        <taxon>Ascomycota</taxon>
        <taxon>Saccharomycotina</taxon>
        <taxon>Saccharomycetes</taxon>
        <taxon>Saccharomycetales</taxon>
        <taxon>Saccharomycetaceae</taxon>
        <taxon>Saccharomyces</taxon>
    </lineage>
</organism>
<accession>B5VJN7</accession>
<proteinExistence type="predicted"/>
<evidence type="ECO:0000313" key="1">
    <source>
        <dbReference type="EMBL" id="EDZ71855.1"/>
    </source>
</evidence>
<protein>
    <submittedName>
        <fullName evidence="1">Uncharacterized protein</fullName>
    </submittedName>
</protein>
<dbReference type="AlphaFoldDB" id="B5VJN7"/>
<dbReference type="Proteomes" id="UP000008988">
    <property type="component" value="Unassembled WGS sequence"/>
</dbReference>
<evidence type="ECO:0000313" key="2">
    <source>
        <dbReference type="Proteomes" id="UP000008988"/>
    </source>
</evidence>
<name>B5VJN7_YEAS6</name>
<comment type="caution">
    <text evidence="1">The sequence shown here is derived from an EMBL/GenBank/DDBJ whole genome shotgun (WGS) entry which is preliminary data.</text>
</comment>